<accession>A0AAD3CVH7</accession>
<evidence type="ECO:0000313" key="3">
    <source>
        <dbReference type="Proteomes" id="UP001054902"/>
    </source>
</evidence>
<evidence type="ECO:0008006" key="4">
    <source>
        <dbReference type="Google" id="ProtNLM"/>
    </source>
</evidence>
<feature type="compositionally biased region" description="Low complexity" evidence="1">
    <location>
        <begin position="10"/>
        <end position="25"/>
    </location>
</feature>
<feature type="compositionally biased region" description="Polar residues" evidence="1">
    <location>
        <begin position="40"/>
        <end position="61"/>
    </location>
</feature>
<dbReference type="AlphaFoldDB" id="A0AAD3CVH7"/>
<dbReference type="GO" id="GO:0006355">
    <property type="term" value="P:regulation of DNA-templated transcription"/>
    <property type="evidence" value="ECO:0007669"/>
    <property type="project" value="InterPro"/>
</dbReference>
<dbReference type="EMBL" id="BLLK01000045">
    <property type="protein sequence ID" value="GFH51705.1"/>
    <property type="molecule type" value="Genomic_DNA"/>
</dbReference>
<proteinExistence type="predicted"/>
<sequence length="227" mass="25202">MDALAQGYGSDSESSSSSPPKQSQPLNLLANYSDDDSSTDENGNTPVAHNSNKVSKQNIETNKSKKRKLDTEAISAVDPLASIEITTLPDPRLLSSSASSTEYTVLFEKNYIVSNLKYSAPNMNKALQEKLEQMSQHQGTGNCFATKLKSQKEFLNPHMFPSVIEHFGIDPMESNIGSKNLENASSEVDKEACNSCISLQFGKFEYIDRLRVKEEENRIREAQKQNI</sequence>
<dbReference type="InterPro" id="IPR012479">
    <property type="entry name" value="SAP30BP"/>
</dbReference>
<keyword evidence="3" id="KW-1185">Reference proteome</keyword>
<feature type="region of interest" description="Disordered" evidence="1">
    <location>
        <begin position="1"/>
        <end position="67"/>
    </location>
</feature>
<comment type="caution">
    <text evidence="2">The sequence shown here is derived from an EMBL/GenBank/DDBJ whole genome shotgun (WGS) entry which is preliminary data.</text>
</comment>
<name>A0AAD3CVH7_9STRA</name>
<evidence type="ECO:0000256" key="1">
    <source>
        <dbReference type="SAM" id="MobiDB-lite"/>
    </source>
</evidence>
<protein>
    <recommendedName>
        <fullName evidence="4">HCNGP-like protein</fullName>
    </recommendedName>
</protein>
<dbReference type="Pfam" id="PF07818">
    <property type="entry name" value="HCNGP"/>
    <property type="match status" value="1"/>
</dbReference>
<reference evidence="2 3" key="1">
    <citation type="journal article" date="2021" name="Sci. Rep.">
        <title>The genome of the diatom Chaetoceros tenuissimus carries an ancient integrated fragment of an extant virus.</title>
        <authorList>
            <person name="Hongo Y."/>
            <person name="Kimura K."/>
            <person name="Takaki Y."/>
            <person name="Yoshida Y."/>
            <person name="Baba S."/>
            <person name="Kobayashi G."/>
            <person name="Nagasaki K."/>
            <person name="Hano T."/>
            <person name="Tomaru Y."/>
        </authorList>
    </citation>
    <scope>NUCLEOTIDE SEQUENCE [LARGE SCALE GENOMIC DNA]</scope>
    <source>
        <strain evidence="2 3">NIES-3715</strain>
    </source>
</reference>
<dbReference type="Proteomes" id="UP001054902">
    <property type="component" value="Unassembled WGS sequence"/>
</dbReference>
<organism evidence="2 3">
    <name type="scientific">Chaetoceros tenuissimus</name>
    <dbReference type="NCBI Taxonomy" id="426638"/>
    <lineage>
        <taxon>Eukaryota</taxon>
        <taxon>Sar</taxon>
        <taxon>Stramenopiles</taxon>
        <taxon>Ochrophyta</taxon>
        <taxon>Bacillariophyta</taxon>
        <taxon>Coscinodiscophyceae</taxon>
        <taxon>Chaetocerotophycidae</taxon>
        <taxon>Chaetocerotales</taxon>
        <taxon>Chaetocerotaceae</taxon>
        <taxon>Chaetoceros</taxon>
    </lineage>
</organism>
<gene>
    <name evidence="2" type="ORF">CTEN210_08181</name>
</gene>
<evidence type="ECO:0000313" key="2">
    <source>
        <dbReference type="EMBL" id="GFH51705.1"/>
    </source>
</evidence>